<keyword evidence="3" id="KW-1185">Reference proteome</keyword>
<reference evidence="2" key="1">
    <citation type="journal article" date="2014" name="Int. J. Syst. Evol. Microbiol.">
        <title>Complete genome sequence of Corynebacterium casei LMG S-19264T (=DSM 44701T), isolated from a smear-ripened cheese.</title>
        <authorList>
            <consortium name="US DOE Joint Genome Institute (JGI-PGF)"/>
            <person name="Walter F."/>
            <person name="Albersmeier A."/>
            <person name="Kalinowski J."/>
            <person name="Ruckert C."/>
        </authorList>
    </citation>
    <scope>NUCLEOTIDE SEQUENCE</scope>
    <source>
        <strain evidence="2">VKM Ac-1321</strain>
    </source>
</reference>
<dbReference type="Proteomes" id="UP001143480">
    <property type="component" value="Unassembled WGS sequence"/>
</dbReference>
<comment type="caution">
    <text evidence="2">The sequence shown here is derived from an EMBL/GenBank/DDBJ whole genome shotgun (WGS) entry which is preliminary data.</text>
</comment>
<feature type="domain" description="Glycosyltransferase 2-like" evidence="1">
    <location>
        <begin position="8"/>
        <end position="112"/>
    </location>
</feature>
<proteinExistence type="predicted"/>
<dbReference type="InterPro" id="IPR001173">
    <property type="entry name" value="Glyco_trans_2-like"/>
</dbReference>
<dbReference type="InterPro" id="IPR029044">
    <property type="entry name" value="Nucleotide-diphossugar_trans"/>
</dbReference>
<sequence>MTTGPRVCVVVPTRDAERTLERCLASVRAQTYRNVELIVVDNHSGDTTREIARRHADAVVVAGPERSAQRNRGWRMSGGEYVVFIDADMVLTDTVLADVVAAFRAEPGIGALVLPELAFGQGFLAQCRALEKRLYLGDGRVEAARAFPRRVLLDLGGYDEHLTAFEDWELPDRVRAAGYGIGRVASLVLHDEGRVGLRRAFRKKRYYGRWLPRYRQAHSAAPRPLGRPALLAHPLLALRAPHHFAGLLLLKAFEWSGLALGASEGRGRVRP</sequence>
<dbReference type="EMBL" id="BSFP01000055">
    <property type="protein sequence ID" value="GLL05294.1"/>
    <property type="molecule type" value="Genomic_DNA"/>
</dbReference>
<evidence type="ECO:0000313" key="2">
    <source>
        <dbReference type="EMBL" id="GLL05294.1"/>
    </source>
</evidence>
<dbReference type="SUPFAM" id="SSF53448">
    <property type="entry name" value="Nucleotide-diphospho-sugar transferases"/>
    <property type="match status" value="1"/>
</dbReference>
<protein>
    <recommendedName>
        <fullName evidence="1">Glycosyltransferase 2-like domain-containing protein</fullName>
    </recommendedName>
</protein>
<dbReference type="Pfam" id="PF00535">
    <property type="entry name" value="Glycos_transf_2"/>
    <property type="match status" value="1"/>
</dbReference>
<dbReference type="Gene3D" id="3.90.550.10">
    <property type="entry name" value="Spore Coat Polysaccharide Biosynthesis Protein SpsA, Chain A"/>
    <property type="match status" value="1"/>
</dbReference>
<gene>
    <name evidence="2" type="ORF">GCM10017581_070410</name>
</gene>
<evidence type="ECO:0000313" key="3">
    <source>
        <dbReference type="Proteomes" id="UP001143480"/>
    </source>
</evidence>
<dbReference type="PANTHER" id="PTHR43685:SF2">
    <property type="entry name" value="GLYCOSYLTRANSFERASE 2-LIKE DOMAIN-CONTAINING PROTEIN"/>
    <property type="match status" value="1"/>
</dbReference>
<evidence type="ECO:0000259" key="1">
    <source>
        <dbReference type="Pfam" id="PF00535"/>
    </source>
</evidence>
<dbReference type="AlphaFoldDB" id="A0A9W6NQ93"/>
<accession>A0A9W6NQ93</accession>
<dbReference type="PANTHER" id="PTHR43685">
    <property type="entry name" value="GLYCOSYLTRANSFERASE"/>
    <property type="match status" value="1"/>
</dbReference>
<organism evidence="2 3">
    <name type="scientific">Dactylosporangium matsuzakiense</name>
    <dbReference type="NCBI Taxonomy" id="53360"/>
    <lineage>
        <taxon>Bacteria</taxon>
        <taxon>Bacillati</taxon>
        <taxon>Actinomycetota</taxon>
        <taxon>Actinomycetes</taxon>
        <taxon>Micromonosporales</taxon>
        <taxon>Micromonosporaceae</taxon>
        <taxon>Dactylosporangium</taxon>
    </lineage>
</organism>
<dbReference type="RefSeq" id="WP_261959877.1">
    <property type="nucleotide sequence ID" value="NZ_BAAAXA010000001.1"/>
</dbReference>
<reference evidence="2" key="2">
    <citation type="submission" date="2023-01" db="EMBL/GenBank/DDBJ databases">
        <authorList>
            <person name="Sun Q."/>
            <person name="Evtushenko L."/>
        </authorList>
    </citation>
    <scope>NUCLEOTIDE SEQUENCE</scope>
    <source>
        <strain evidence="2">VKM Ac-1321</strain>
    </source>
</reference>
<name>A0A9W6NQ93_9ACTN</name>
<dbReference type="CDD" id="cd00761">
    <property type="entry name" value="Glyco_tranf_GTA_type"/>
    <property type="match status" value="1"/>
</dbReference>
<dbReference type="InterPro" id="IPR050834">
    <property type="entry name" value="Glycosyltransf_2"/>
</dbReference>